<evidence type="ECO:0000313" key="2">
    <source>
        <dbReference type="Proteomes" id="UP001596408"/>
    </source>
</evidence>
<organism evidence="1 2">
    <name type="scientific">Halopelagius fulvigenes</name>
    <dbReference type="NCBI Taxonomy" id="1198324"/>
    <lineage>
        <taxon>Archaea</taxon>
        <taxon>Methanobacteriati</taxon>
        <taxon>Methanobacteriota</taxon>
        <taxon>Stenosarchaea group</taxon>
        <taxon>Halobacteria</taxon>
        <taxon>Halobacteriales</taxon>
        <taxon>Haloferacaceae</taxon>
    </lineage>
</organism>
<reference evidence="1 2" key="1">
    <citation type="journal article" date="2019" name="Int. J. Syst. Evol. Microbiol.">
        <title>The Global Catalogue of Microorganisms (GCM) 10K type strain sequencing project: providing services to taxonomists for standard genome sequencing and annotation.</title>
        <authorList>
            <consortium name="The Broad Institute Genomics Platform"/>
            <consortium name="The Broad Institute Genome Sequencing Center for Infectious Disease"/>
            <person name="Wu L."/>
            <person name="Ma J."/>
        </authorList>
    </citation>
    <scope>NUCLEOTIDE SEQUENCE [LARGE SCALE GENOMIC DNA]</scope>
    <source>
        <strain evidence="1 2">YIM 94188</strain>
    </source>
</reference>
<dbReference type="Proteomes" id="UP001596408">
    <property type="component" value="Unassembled WGS sequence"/>
</dbReference>
<comment type="caution">
    <text evidence="1">The sequence shown here is derived from an EMBL/GenBank/DDBJ whole genome shotgun (WGS) entry which is preliminary data.</text>
</comment>
<dbReference type="AlphaFoldDB" id="A0ABD5TXI1"/>
<evidence type="ECO:0008006" key="3">
    <source>
        <dbReference type="Google" id="ProtNLM"/>
    </source>
</evidence>
<evidence type="ECO:0000313" key="1">
    <source>
        <dbReference type="EMBL" id="MFC6825251.1"/>
    </source>
</evidence>
<name>A0ABD5TXI1_9EURY</name>
<sequence length="124" mass="13827">MARQPGVEVDIATDGLSVRIRPDEHSVHVLVAGIIRCVEVKQPPKVIIDGSYINEDSVEISPGEDVEVELVDQQKSVRFPARAKRGTGTYSGAFKSAEKEHPTQNFQNYREVKQILKRAEAKSR</sequence>
<proteinExistence type="predicted"/>
<gene>
    <name evidence="1" type="ORF">ACFQEV_09660</name>
</gene>
<dbReference type="RefSeq" id="WP_379695302.1">
    <property type="nucleotide sequence ID" value="NZ_JBHSXH010000014.1"/>
</dbReference>
<dbReference type="EMBL" id="JBHSXH010000014">
    <property type="protein sequence ID" value="MFC6825251.1"/>
    <property type="molecule type" value="Genomic_DNA"/>
</dbReference>
<protein>
    <recommendedName>
        <fullName evidence="3">50S ribosomal protein L6</fullName>
    </recommendedName>
</protein>
<accession>A0ABD5TXI1</accession>
<keyword evidence="2" id="KW-1185">Reference proteome</keyword>